<keyword evidence="2" id="KW-1185">Reference proteome</keyword>
<dbReference type="Proteomes" id="UP001237642">
    <property type="component" value="Unassembled WGS sequence"/>
</dbReference>
<evidence type="ECO:0000313" key="1">
    <source>
        <dbReference type="EMBL" id="KAK1351573.1"/>
    </source>
</evidence>
<gene>
    <name evidence="1" type="ORF">POM88_054260</name>
</gene>
<protein>
    <submittedName>
        <fullName evidence="1">Uncharacterized protein</fullName>
    </submittedName>
</protein>
<dbReference type="EMBL" id="JAUIZM010000031">
    <property type="protein sequence ID" value="KAK1351573.1"/>
    <property type="molecule type" value="Genomic_DNA"/>
</dbReference>
<accession>A0AAD8LX29</accession>
<reference evidence="1" key="1">
    <citation type="submission" date="2023-02" db="EMBL/GenBank/DDBJ databases">
        <title>Genome of toxic invasive species Heracleum sosnowskyi carries increased number of genes despite the absence of recent whole-genome duplications.</title>
        <authorList>
            <person name="Schelkunov M."/>
            <person name="Shtratnikova V."/>
            <person name="Makarenko M."/>
            <person name="Klepikova A."/>
            <person name="Omelchenko D."/>
            <person name="Novikova G."/>
            <person name="Obukhova E."/>
            <person name="Bogdanov V."/>
            <person name="Penin A."/>
            <person name="Logacheva M."/>
        </authorList>
    </citation>
    <scope>NUCLEOTIDE SEQUENCE</scope>
    <source>
        <strain evidence="1">Hsosn_3</strain>
        <tissue evidence="1">Leaf</tissue>
    </source>
</reference>
<dbReference type="AlphaFoldDB" id="A0AAD8LX29"/>
<evidence type="ECO:0000313" key="2">
    <source>
        <dbReference type="Proteomes" id="UP001237642"/>
    </source>
</evidence>
<proteinExistence type="predicted"/>
<reference evidence="1" key="2">
    <citation type="submission" date="2023-05" db="EMBL/GenBank/DDBJ databases">
        <authorList>
            <person name="Schelkunov M.I."/>
        </authorList>
    </citation>
    <scope>NUCLEOTIDE SEQUENCE</scope>
    <source>
        <strain evidence="1">Hsosn_3</strain>
        <tissue evidence="1">Leaf</tissue>
    </source>
</reference>
<organism evidence="1 2">
    <name type="scientific">Heracleum sosnowskyi</name>
    <dbReference type="NCBI Taxonomy" id="360622"/>
    <lineage>
        <taxon>Eukaryota</taxon>
        <taxon>Viridiplantae</taxon>
        <taxon>Streptophyta</taxon>
        <taxon>Embryophyta</taxon>
        <taxon>Tracheophyta</taxon>
        <taxon>Spermatophyta</taxon>
        <taxon>Magnoliopsida</taxon>
        <taxon>eudicotyledons</taxon>
        <taxon>Gunneridae</taxon>
        <taxon>Pentapetalae</taxon>
        <taxon>asterids</taxon>
        <taxon>campanulids</taxon>
        <taxon>Apiales</taxon>
        <taxon>Apiaceae</taxon>
        <taxon>Apioideae</taxon>
        <taxon>apioid superclade</taxon>
        <taxon>Tordylieae</taxon>
        <taxon>Tordyliinae</taxon>
        <taxon>Heracleum</taxon>
    </lineage>
</organism>
<comment type="caution">
    <text evidence="1">The sequence shown here is derived from an EMBL/GenBank/DDBJ whole genome shotgun (WGS) entry which is preliminary data.</text>
</comment>
<name>A0AAD8LX29_9APIA</name>
<sequence>MYNSLPTLDLDQATDKEDFAQHLQDFRVSVFRVEKTQSYLPFLRAKNEEIAEMEGFNTCLEYHGLTVHETLGYFYPDLEKTSGTKISQIVVSRPQLIELVLFFSTLRPRGDNSNDVGQLAFHVIEQDLDKEDKARDLETVCLPM</sequence>